<organism evidence="1">
    <name type="scientific">Callorhinchus milii</name>
    <name type="common">Ghost shark</name>
    <dbReference type="NCBI Taxonomy" id="7868"/>
    <lineage>
        <taxon>Eukaryota</taxon>
        <taxon>Metazoa</taxon>
        <taxon>Chordata</taxon>
        <taxon>Craniata</taxon>
        <taxon>Vertebrata</taxon>
        <taxon>Chondrichthyes</taxon>
        <taxon>Holocephali</taxon>
        <taxon>Chimaeriformes</taxon>
        <taxon>Callorhinchidae</taxon>
        <taxon>Callorhinchus</taxon>
    </lineage>
</organism>
<dbReference type="PANTHER" id="PTHR33906">
    <property type="entry name" value="INTRAFLAGELLAR TRANSPORT PROTEIN 25 HOMOLOG"/>
    <property type="match status" value="1"/>
</dbReference>
<dbReference type="GO" id="GO:0005813">
    <property type="term" value="C:centrosome"/>
    <property type="evidence" value="ECO:0007669"/>
    <property type="project" value="TreeGrafter"/>
</dbReference>
<dbReference type="InterPro" id="IPR033558">
    <property type="entry name" value="IFT25"/>
</dbReference>
<dbReference type="CTD" id="790918"/>
<dbReference type="Gene3D" id="2.60.120.260">
    <property type="entry name" value="Galactose-binding domain-like"/>
    <property type="match status" value="1"/>
</dbReference>
<dbReference type="RefSeq" id="XP_042191580.1">
    <property type="nucleotide sequence ID" value="XM_042335646.1"/>
</dbReference>
<dbReference type="PANTHER" id="PTHR33906:SF1">
    <property type="entry name" value="INTRAFLAGELLAR TRANSPORT PROTEIN 25 HOMOLOG"/>
    <property type="match status" value="1"/>
</dbReference>
<proteinExistence type="evidence at transcript level"/>
<dbReference type="GO" id="GO:0042073">
    <property type="term" value="P:intraciliary transport"/>
    <property type="evidence" value="ECO:0007669"/>
    <property type="project" value="InterPro"/>
</dbReference>
<dbReference type="KEGG" id="cmk:103188835"/>
<dbReference type="GO" id="GO:0005929">
    <property type="term" value="C:cilium"/>
    <property type="evidence" value="ECO:0007669"/>
    <property type="project" value="TreeGrafter"/>
</dbReference>
<dbReference type="GO" id="GO:0030992">
    <property type="term" value="C:intraciliary transport particle B"/>
    <property type="evidence" value="ECO:0007669"/>
    <property type="project" value="InterPro"/>
</dbReference>
<dbReference type="OrthoDB" id="271080at2759"/>
<dbReference type="GeneID" id="103188835"/>
<dbReference type="EMBL" id="JW880173">
    <property type="protein sequence ID" value="AFP12690.1"/>
    <property type="molecule type" value="mRNA"/>
</dbReference>
<dbReference type="SUPFAM" id="SSF49785">
    <property type="entry name" value="Galactose-binding domain-like"/>
    <property type="match status" value="1"/>
</dbReference>
<evidence type="ECO:0000313" key="1">
    <source>
        <dbReference type="EMBL" id="AFP12690.1"/>
    </source>
</evidence>
<dbReference type="AlphaFoldDB" id="V9LIR8"/>
<keyword evidence="1" id="KW-0346">Stress response</keyword>
<dbReference type="InterPro" id="IPR008979">
    <property type="entry name" value="Galactose-bd-like_sf"/>
</dbReference>
<sequence>MGRRDVGAGAQLLLAASGDERFPPEGILDGNTETFWMTTGMFPQEFVISFPDLVQINNVKIHCFNVCGLSIETSLAKDPVDFELLCEKELLRSEDQLQVQEFEQREASARHLRFVIHSGFDHFVSVHKVSVEGEAAND</sequence>
<accession>V9LIR8</accession>
<protein>
    <submittedName>
        <fullName evidence="1">Heat shock protein beta-11-like protein</fullName>
    </submittedName>
</protein>
<reference evidence="1" key="1">
    <citation type="journal article" date="2014" name="Nature">
        <title>Elephant shark genome provides unique insights into gnathostome evolution.</title>
        <authorList>
            <consortium name="International Elephant Shark Genome Sequencing Consortium"/>
            <person name="Venkatesh B."/>
            <person name="Lee A.P."/>
            <person name="Ravi V."/>
            <person name="Maurya A.K."/>
            <person name="Lian M.M."/>
            <person name="Swann J.B."/>
            <person name="Ohta Y."/>
            <person name="Flajnik M.F."/>
            <person name="Sutoh Y."/>
            <person name="Kasahara M."/>
            <person name="Hoon S."/>
            <person name="Gangu V."/>
            <person name="Roy S.W."/>
            <person name="Irimia M."/>
            <person name="Korzh V."/>
            <person name="Kondrychyn I."/>
            <person name="Lim Z.W."/>
            <person name="Tay B.H."/>
            <person name="Tohari S."/>
            <person name="Kong K.W."/>
            <person name="Ho S."/>
            <person name="Lorente-Galdos B."/>
            <person name="Quilez J."/>
            <person name="Marques-Bonet T."/>
            <person name="Raney B.J."/>
            <person name="Ingham P.W."/>
            <person name="Tay A."/>
            <person name="Hillier L.W."/>
            <person name="Minx P."/>
            <person name="Boehm T."/>
            <person name="Wilson R.K."/>
            <person name="Brenner S."/>
            <person name="Warren W.C."/>
        </authorList>
    </citation>
    <scope>NUCLEOTIDE SEQUENCE</scope>
    <source>
        <tissue evidence="1">Gills</tissue>
    </source>
</reference>
<name>V9LIR8_CALMI</name>